<dbReference type="PROSITE" id="PS51050">
    <property type="entry name" value="ZF_CW"/>
    <property type="match status" value="1"/>
</dbReference>
<dbReference type="Pfam" id="PF13589">
    <property type="entry name" value="HATPase_c_3"/>
    <property type="match status" value="1"/>
</dbReference>
<comment type="caution">
    <text evidence="9">The sequence shown here is derived from an EMBL/GenBank/DDBJ whole genome shotgun (WGS) entry which is preliminary data.</text>
</comment>
<evidence type="ECO:0000256" key="3">
    <source>
        <dbReference type="ARBA" id="ARBA00022771"/>
    </source>
</evidence>
<dbReference type="Gene3D" id="3.30.40.100">
    <property type="match status" value="1"/>
</dbReference>
<protein>
    <submittedName>
        <fullName evidence="9">MORC family CW-type zinc finger protein 3</fullName>
    </submittedName>
</protein>
<evidence type="ECO:0000256" key="2">
    <source>
        <dbReference type="ARBA" id="ARBA00022723"/>
    </source>
</evidence>
<proteinExistence type="predicted"/>
<feature type="domain" description="CW-type" evidence="8">
    <location>
        <begin position="427"/>
        <end position="479"/>
    </location>
</feature>
<dbReference type="EMBL" id="JAOPHQ010001291">
    <property type="protein sequence ID" value="KAK0151313.1"/>
    <property type="molecule type" value="Genomic_DNA"/>
</dbReference>
<dbReference type="InterPro" id="IPR036890">
    <property type="entry name" value="HATPase_C_sf"/>
</dbReference>
<evidence type="ECO:0000256" key="7">
    <source>
        <dbReference type="SAM" id="MobiDB-lite"/>
    </source>
</evidence>
<dbReference type="Pfam" id="PF17942">
    <property type="entry name" value="Morc6_S5"/>
    <property type="match status" value="1"/>
</dbReference>
<dbReference type="SUPFAM" id="SSF55874">
    <property type="entry name" value="ATPase domain of HSP90 chaperone/DNA topoisomerase II/histidine kinase"/>
    <property type="match status" value="1"/>
</dbReference>
<evidence type="ECO:0000256" key="1">
    <source>
        <dbReference type="ARBA" id="ARBA00004123"/>
    </source>
</evidence>
<keyword evidence="6" id="KW-0539">Nucleus</keyword>
<dbReference type="PANTHER" id="PTHR23336">
    <property type="entry name" value="ZINC FINGER CW-TYPE COILED-COIL DOMAIN PROTEIN 3"/>
    <property type="match status" value="1"/>
</dbReference>
<dbReference type="Proteomes" id="UP001174136">
    <property type="component" value="Unassembled WGS sequence"/>
</dbReference>
<dbReference type="InterPro" id="IPR011124">
    <property type="entry name" value="Znf_CW"/>
</dbReference>
<evidence type="ECO:0000313" key="9">
    <source>
        <dbReference type="EMBL" id="KAK0151313.1"/>
    </source>
</evidence>
<evidence type="ECO:0000256" key="4">
    <source>
        <dbReference type="ARBA" id="ARBA00022833"/>
    </source>
</evidence>
<dbReference type="InterPro" id="IPR041006">
    <property type="entry name" value="Morc_S5"/>
</dbReference>
<dbReference type="PANTHER" id="PTHR23336:SF17">
    <property type="entry name" value="MORC FAMILY CW-TYPE ZINC FINGER PROTEIN 3"/>
    <property type="match status" value="1"/>
</dbReference>
<keyword evidence="3" id="KW-0863">Zinc-finger</keyword>
<evidence type="ECO:0000313" key="10">
    <source>
        <dbReference type="Proteomes" id="UP001174136"/>
    </source>
</evidence>
<feature type="region of interest" description="Disordered" evidence="7">
    <location>
        <begin position="475"/>
        <end position="494"/>
    </location>
</feature>
<keyword evidence="2" id="KW-0479">Metal-binding</keyword>
<keyword evidence="5" id="KW-0175">Coiled coil</keyword>
<organism evidence="9 10">
    <name type="scientific">Merluccius polli</name>
    <name type="common">Benguela hake</name>
    <name type="synonym">Merluccius cadenati</name>
    <dbReference type="NCBI Taxonomy" id="89951"/>
    <lineage>
        <taxon>Eukaryota</taxon>
        <taxon>Metazoa</taxon>
        <taxon>Chordata</taxon>
        <taxon>Craniata</taxon>
        <taxon>Vertebrata</taxon>
        <taxon>Euteleostomi</taxon>
        <taxon>Actinopterygii</taxon>
        <taxon>Neopterygii</taxon>
        <taxon>Teleostei</taxon>
        <taxon>Neoteleostei</taxon>
        <taxon>Acanthomorphata</taxon>
        <taxon>Zeiogadaria</taxon>
        <taxon>Gadariae</taxon>
        <taxon>Gadiformes</taxon>
        <taxon>Gadoidei</taxon>
        <taxon>Merlucciidae</taxon>
        <taxon>Merluccius</taxon>
    </lineage>
</organism>
<dbReference type="AlphaFoldDB" id="A0AA47N2Q5"/>
<dbReference type="GO" id="GO:0016887">
    <property type="term" value="F:ATP hydrolysis activity"/>
    <property type="evidence" value="ECO:0007669"/>
    <property type="project" value="InterPro"/>
</dbReference>
<evidence type="ECO:0000256" key="5">
    <source>
        <dbReference type="ARBA" id="ARBA00023054"/>
    </source>
</evidence>
<reference evidence="9" key="1">
    <citation type="journal article" date="2023" name="Front. Mar. Sci.">
        <title>A new Merluccius polli reference genome to investigate the effects of global change in West African waters.</title>
        <authorList>
            <person name="Mateo J.L."/>
            <person name="Blanco-Fernandez C."/>
            <person name="Garcia-Vazquez E."/>
            <person name="Machado-Schiaffino G."/>
        </authorList>
    </citation>
    <scope>NUCLEOTIDE SEQUENCE</scope>
    <source>
        <strain evidence="9">C29</strain>
        <tissue evidence="9">Fin</tissue>
    </source>
</reference>
<dbReference type="GO" id="GO:0008270">
    <property type="term" value="F:zinc ion binding"/>
    <property type="evidence" value="ECO:0007669"/>
    <property type="project" value="UniProtKB-KW"/>
</dbReference>
<sequence length="494" mass="56185">MFTVQVARGVPLSTLCPKFLHANSTSHTWPFSAVAELIDNAYDPDVDAKQIWIDKTQIKDKECLTFMDDGNGLNYHKMHRMLSFGYSDKKAVGSKHPIGRYGNGFKSGSMRLGLDVIVLSKSEDVMCVGMLSQSYLTQIGAEQITVPIISIKETEAKKYILLTFSNGSLLSSWSLLLGYSVCSEEHRASLQDILRYSLFNTEEELFTELQAINANRSNTGTRIIIWNLGRTSAGNMEYDFTTDRYDIRIPSDVFVSTSEPERAVSSVPESTFSLRAYCSVLYLKPRMQINIRGLKVKTRLISKSLACTAKDAYKPTSVKQRIPITFGYNTKSEEQYGIMMYHKNRLIKAYHRVGCQLNASNVNGIGVIGVIECNFLEPTHNKQDFENNDNYRKTISSLATKLEEYCKEIQYKRGKASNNVPVEDTEKSPDQNWVQCSSCQQWRKLPDGINTDDLPENWFCNMNPDPQFRRCEIEEELADSDSEQPMNQKTYKKQ</sequence>
<name>A0AA47N2Q5_MERPO</name>
<dbReference type="Gene3D" id="3.30.565.10">
    <property type="entry name" value="Histidine kinase-like ATPase, C-terminal domain"/>
    <property type="match status" value="1"/>
</dbReference>
<accession>A0AA47N2Q5</accession>
<evidence type="ECO:0000256" key="6">
    <source>
        <dbReference type="ARBA" id="ARBA00023242"/>
    </source>
</evidence>
<feature type="compositionally biased region" description="Polar residues" evidence="7">
    <location>
        <begin position="483"/>
        <end position="494"/>
    </location>
</feature>
<keyword evidence="4" id="KW-0862">Zinc</keyword>
<evidence type="ECO:0000259" key="8">
    <source>
        <dbReference type="PROSITE" id="PS51050"/>
    </source>
</evidence>
<dbReference type="Pfam" id="PF07496">
    <property type="entry name" value="zf-CW"/>
    <property type="match status" value="1"/>
</dbReference>
<dbReference type="GO" id="GO:0016605">
    <property type="term" value="C:PML body"/>
    <property type="evidence" value="ECO:0007669"/>
    <property type="project" value="TreeGrafter"/>
</dbReference>
<comment type="subcellular location">
    <subcellularLocation>
        <location evidence="1">Nucleus</location>
    </subcellularLocation>
</comment>
<gene>
    <name evidence="9" type="primary">Morc3_0</name>
    <name evidence="9" type="ORF">N1851_007543</name>
</gene>
<keyword evidence="10" id="KW-1185">Reference proteome</keyword>
<dbReference type="InterPro" id="IPR045261">
    <property type="entry name" value="MORC_ATPase"/>
</dbReference>